<dbReference type="RefSeq" id="WP_344741036.1">
    <property type="nucleotide sequence ID" value="NZ_BAABAY010000002.1"/>
</dbReference>
<feature type="signal peptide" evidence="1">
    <location>
        <begin position="1"/>
        <end position="25"/>
    </location>
</feature>
<organism evidence="2 3">
    <name type="scientific">Gaetbulibacter aestuarii</name>
    <dbReference type="NCBI Taxonomy" id="1502358"/>
    <lineage>
        <taxon>Bacteria</taxon>
        <taxon>Pseudomonadati</taxon>
        <taxon>Bacteroidota</taxon>
        <taxon>Flavobacteriia</taxon>
        <taxon>Flavobacteriales</taxon>
        <taxon>Flavobacteriaceae</taxon>
        <taxon>Gaetbulibacter</taxon>
    </lineage>
</organism>
<accession>A0ABW7N2R6</accession>
<dbReference type="EMBL" id="JBAWKB010000002">
    <property type="protein sequence ID" value="MFH6771837.1"/>
    <property type="molecule type" value="Genomic_DNA"/>
</dbReference>
<proteinExistence type="predicted"/>
<evidence type="ECO:0000313" key="2">
    <source>
        <dbReference type="EMBL" id="MFH6771837.1"/>
    </source>
</evidence>
<evidence type="ECO:0000313" key="3">
    <source>
        <dbReference type="Proteomes" id="UP001610100"/>
    </source>
</evidence>
<comment type="caution">
    <text evidence="2">The sequence shown here is derived from an EMBL/GenBank/DDBJ whole genome shotgun (WGS) entry which is preliminary data.</text>
</comment>
<name>A0ABW7N2R6_9FLAO</name>
<sequence>MIKTSFNFQTLLVLILLSTGFNLNAQDDSDNYVMHESVMVTPDNTHLTILGENLRKHNMKFHNEGPFNASVFTISTGPNAGNMIWMMGPLMFKNLDSRPSSDAHDKDWRENVMPYIKKMYTVEYWRRNDKLSNFENLDINTYPIIFVRYGEVNQDMAFLMKPFFEMVSKTIKAMDGDNPWELFYNEFRQGDLGRHVASVDFYKNWAEFDAPGTFRETFNKTIGENEWQRFLEMEKNLFTNTWDEIWEYNKYLSGK</sequence>
<dbReference type="Proteomes" id="UP001610100">
    <property type="component" value="Unassembled WGS sequence"/>
</dbReference>
<reference evidence="2 3" key="1">
    <citation type="submission" date="2024-02" db="EMBL/GenBank/DDBJ databases">
        <title>A Gaetbulibacter species isolated from tidal flats and genomic insights of their niches.</title>
        <authorList>
            <person name="Ye Y."/>
        </authorList>
    </citation>
    <scope>NUCLEOTIDE SEQUENCE [LARGE SCALE GENOMIC DNA]</scope>
    <source>
        <strain evidence="2 3">KYW382</strain>
    </source>
</reference>
<gene>
    <name evidence="2" type="ORF">V8G58_07800</name>
</gene>
<protein>
    <submittedName>
        <fullName evidence="2">Uncharacterized protein</fullName>
    </submittedName>
</protein>
<feature type="chain" id="PRO_5046402207" evidence="1">
    <location>
        <begin position="26"/>
        <end position="255"/>
    </location>
</feature>
<keyword evidence="3" id="KW-1185">Reference proteome</keyword>
<evidence type="ECO:0000256" key="1">
    <source>
        <dbReference type="SAM" id="SignalP"/>
    </source>
</evidence>
<keyword evidence="1" id="KW-0732">Signal</keyword>